<dbReference type="EMBL" id="BMAR01000083">
    <property type="protein sequence ID" value="GFR53010.1"/>
    <property type="molecule type" value="Genomic_DNA"/>
</dbReference>
<evidence type="ECO:0000313" key="5">
    <source>
        <dbReference type="Proteomes" id="UP001054857"/>
    </source>
</evidence>
<feature type="compositionally biased region" description="Polar residues" evidence="2">
    <location>
        <begin position="496"/>
        <end position="511"/>
    </location>
</feature>
<feature type="region of interest" description="Disordered" evidence="2">
    <location>
        <begin position="493"/>
        <end position="541"/>
    </location>
</feature>
<protein>
    <recommendedName>
        <fullName evidence="3">EF-hand domain-containing protein</fullName>
    </recommendedName>
</protein>
<feature type="region of interest" description="Disordered" evidence="2">
    <location>
        <begin position="562"/>
        <end position="585"/>
    </location>
</feature>
<proteinExistence type="predicted"/>
<keyword evidence="1" id="KW-0106">Calcium</keyword>
<dbReference type="PANTHER" id="PTHR20875">
    <property type="entry name" value="EF-HAND CALCIUM-BINDING DOMAIN-CONTAINING PROTEIN 6-RELATED"/>
    <property type="match status" value="1"/>
</dbReference>
<feature type="compositionally biased region" description="Low complexity" evidence="2">
    <location>
        <begin position="227"/>
        <end position="236"/>
    </location>
</feature>
<feature type="domain" description="EF-hand" evidence="3">
    <location>
        <begin position="254"/>
        <end position="289"/>
    </location>
</feature>
<dbReference type="PROSITE" id="PS50222">
    <property type="entry name" value="EF_HAND_2"/>
    <property type="match status" value="2"/>
</dbReference>
<feature type="region of interest" description="Disordered" evidence="2">
    <location>
        <begin position="217"/>
        <end position="238"/>
    </location>
</feature>
<dbReference type="PROSITE" id="PS00018">
    <property type="entry name" value="EF_HAND_1"/>
    <property type="match status" value="1"/>
</dbReference>
<sequence>MASRRVRRHAMGVSNLSSHDDDASTGRNTVSLIHADRLVKVAHRDRPTEPAARETRVEDRPTVYKVHDKLFRTFREPYVHKVLRSCCPDSSGLLTPEQLAGALERLHVGLQPGEASRLIARVAPQGEKVHYIDFLRSLEVPQPLGGEAVALARGSSIPGPPTVRPGGGGHGAGDVVLRGGSTGGSGSGEGSVGDAGSSGRSYWNWRRYPSQRLVPGLLPASASAGDPQHPQQRQQQAHSDALVTSLLVGRVAGGRPEKMRAVFRRLDADRDSRISKEEFARGIAMLGLDVPRDQADRLFDLSDLDGDGRLDYSEFVARFEEQGGRRQRQPRAEVEARKKEGAQRLQPLDSMRHEEGPQPQQQVPEEVAEGALRSPLVYDLARSMYGRGAAGAAAVFQRYDGTRSGRLGLSELTRGCQDLVPGITERHVAALVSALEQPITATTTTRASPTAKNPAEATTTGANNSGSASATAAAAVTDYRAFVGNLLESGLAQHPRLSNNNPASSLGTTRGSRQHPTRLLHSAPSPGEAGSALTRTWLGPEDLPFPPPGRCLSAVDRSCSTSASAASSPRGPQPAAATATSPPALNAVSQDRTALYRLHEVAITPFLEALQRSAATAAPATGNTAASGSDIATAGATATAGSGLLPLVSVRSVDLGSLDRSTKRSDSMVRQQQQQEEEQRRQAETGMAAAATAGARTARASSGRPAAHAPAHATGRCGRFWQQRYADTSSITSAPAASAAAPPAEGTFVRKSGGGGGADFLRFQAEDREHENRRRQQLVQRYRARAEAEARYSAADDASGADQGRLAVARAARQRYEERNEMYDRIRQTTALEGASLFSRPPAFHEHQLEGQNTPTRYYW</sequence>
<feature type="region of interest" description="Disordered" evidence="2">
    <location>
        <begin position="321"/>
        <end position="364"/>
    </location>
</feature>
<dbReference type="InterPro" id="IPR002048">
    <property type="entry name" value="EF_hand_dom"/>
</dbReference>
<dbReference type="InterPro" id="IPR052603">
    <property type="entry name" value="EFCB6"/>
</dbReference>
<evidence type="ECO:0000256" key="2">
    <source>
        <dbReference type="SAM" id="MobiDB-lite"/>
    </source>
</evidence>
<accession>A0AAD3E3F9</accession>
<feature type="compositionally biased region" description="Basic and acidic residues" evidence="2">
    <location>
        <begin position="321"/>
        <end position="342"/>
    </location>
</feature>
<dbReference type="Gene3D" id="1.10.238.10">
    <property type="entry name" value="EF-hand"/>
    <property type="match status" value="1"/>
</dbReference>
<dbReference type="AlphaFoldDB" id="A0AAD3E3F9"/>
<evidence type="ECO:0000313" key="4">
    <source>
        <dbReference type="EMBL" id="GFR53010.1"/>
    </source>
</evidence>
<dbReference type="PANTHER" id="PTHR20875:SF0">
    <property type="entry name" value="GH12158P"/>
    <property type="match status" value="1"/>
</dbReference>
<comment type="caution">
    <text evidence="4">The sequence shown here is derived from an EMBL/GenBank/DDBJ whole genome shotgun (WGS) entry which is preliminary data.</text>
</comment>
<reference evidence="4 5" key="1">
    <citation type="journal article" date="2021" name="Sci. Rep.">
        <title>Genome sequencing of the multicellular alga Astrephomene provides insights into convergent evolution of germ-soma differentiation.</title>
        <authorList>
            <person name="Yamashita S."/>
            <person name="Yamamoto K."/>
            <person name="Matsuzaki R."/>
            <person name="Suzuki S."/>
            <person name="Yamaguchi H."/>
            <person name="Hirooka S."/>
            <person name="Minakuchi Y."/>
            <person name="Miyagishima S."/>
            <person name="Kawachi M."/>
            <person name="Toyoda A."/>
            <person name="Nozaki H."/>
        </authorList>
    </citation>
    <scope>NUCLEOTIDE SEQUENCE [LARGE SCALE GENOMIC DNA]</scope>
    <source>
        <strain evidence="4 5">NIES-4017</strain>
    </source>
</reference>
<dbReference type="CDD" id="cd00051">
    <property type="entry name" value="EFh"/>
    <property type="match status" value="1"/>
</dbReference>
<organism evidence="4 5">
    <name type="scientific">Astrephomene gubernaculifera</name>
    <dbReference type="NCBI Taxonomy" id="47775"/>
    <lineage>
        <taxon>Eukaryota</taxon>
        <taxon>Viridiplantae</taxon>
        <taxon>Chlorophyta</taxon>
        <taxon>core chlorophytes</taxon>
        <taxon>Chlorophyceae</taxon>
        <taxon>CS clade</taxon>
        <taxon>Chlamydomonadales</taxon>
        <taxon>Astrephomenaceae</taxon>
        <taxon>Astrephomene</taxon>
    </lineage>
</organism>
<feature type="compositionally biased region" description="Low complexity" evidence="2">
    <location>
        <begin position="562"/>
        <end position="584"/>
    </location>
</feature>
<dbReference type="SUPFAM" id="SSF47473">
    <property type="entry name" value="EF-hand"/>
    <property type="match status" value="1"/>
</dbReference>
<evidence type="ECO:0000259" key="3">
    <source>
        <dbReference type="PROSITE" id="PS50222"/>
    </source>
</evidence>
<feature type="region of interest" description="Disordered" evidence="2">
    <location>
        <begin position="1"/>
        <end position="26"/>
    </location>
</feature>
<feature type="region of interest" description="Disordered" evidence="2">
    <location>
        <begin position="658"/>
        <end position="713"/>
    </location>
</feature>
<gene>
    <name evidence="4" type="ORF">Agub_g15701</name>
</gene>
<name>A0AAD3E3F9_9CHLO</name>
<feature type="domain" description="EF-hand" evidence="3">
    <location>
        <begin position="290"/>
        <end position="325"/>
    </location>
</feature>
<feature type="compositionally biased region" description="Basic residues" evidence="2">
    <location>
        <begin position="1"/>
        <end position="10"/>
    </location>
</feature>
<feature type="compositionally biased region" description="Low complexity" evidence="2">
    <location>
        <begin position="684"/>
        <end position="707"/>
    </location>
</feature>
<evidence type="ECO:0000256" key="1">
    <source>
        <dbReference type="ARBA" id="ARBA00022837"/>
    </source>
</evidence>
<dbReference type="SMART" id="SM00054">
    <property type="entry name" value="EFh"/>
    <property type="match status" value="3"/>
</dbReference>
<dbReference type="Pfam" id="PF13499">
    <property type="entry name" value="EF-hand_7"/>
    <property type="match status" value="1"/>
</dbReference>
<dbReference type="InterPro" id="IPR011992">
    <property type="entry name" value="EF-hand-dom_pair"/>
</dbReference>
<keyword evidence="5" id="KW-1185">Reference proteome</keyword>
<dbReference type="GO" id="GO:0005509">
    <property type="term" value="F:calcium ion binding"/>
    <property type="evidence" value="ECO:0007669"/>
    <property type="project" value="InterPro"/>
</dbReference>
<feature type="region of interest" description="Disordered" evidence="2">
    <location>
        <begin position="441"/>
        <end position="468"/>
    </location>
</feature>
<dbReference type="InterPro" id="IPR018247">
    <property type="entry name" value="EF_Hand_1_Ca_BS"/>
</dbReference>
<dbReference type="Proteomes" id="UP001054857">
    <property type="component" value="Unassembled WGS sequence"/>
</dbReference>